<gene>
    <name evidence="1" type="ORF">RFULGI_LOCUS14505</name>
</gene>
<feature type="non-terminal residue" evidence="1">
    <location>
        <position position="53"/>
    </location>
</feature>
<comment type="caution">
    <text evidence="1">The sequence shown here is derived from an EMBL/GenBank/DDBJ whole genome shotgun (WGS) entry which is preliminary data.</text>
</comment>
<organism evidence="1 2">
    <name type="scientific">Racocetra fulgida</name>
    <dbReference type="NCBI Taxonomy" id="60492"/>
    <lineage>
        <taxon>Eukaryota</taxon>
        <taxon>Fungi</taxon>
        <taxon>Fungi incertae sedis</taxon>
        <taxon>Mucoromycota</taxon>
        <taxon>Glomeromycotina</taxon>
        <taxon>Glomeromycetes</taxon>
        <taxon>Diversisporales</taxon>
        <taxon>Gigasporaceae</taxon>
        <taxon>Racocetra</taxon>
    </lineage>
</organism>
<reference evidence="1" key="1">
    <citation type="submission" date="2021-06" db="EMBL/GenBank/DDBJ databases">
        <authorList>
            <person name="Kallberg Y."/>
            <person name="Tangrot J."/>
            <person name="Rosling A."/>
        </authorList>
    </citation>
    <scope>NUCLEOTIDE SEQUENCE</scope>
    <source>
        <strain evidence="1">IN212</strain>
    </source>
</reference>
<sequence length="53" mass="6169">EELETFFSDESKMNTEDDLAIYLAKSAKNITQEIKELDYNIDQKVTPKQKEDA</sequence>
<name>A0A9N9NVA9_9GLOM</name>
<keyword evidence="2" id="KW-1185">Reference proteome</keyword>
<accession>A0A9N9NVA9</accession>
<evidence type="ECO:0000313" key="2">
    <source>
        <dbReference type="Proteomes" id="UP000789396"/>
    </source>
</evidence>
<dbReference type="Proteomes" id="UP000789396">
    <property type="component" value="Unassembled WGS sequence"/>
</dbReference>
<proteinExistence type="predicted"/>
<evidence type="ECO:0000313" key="1">
    <source>
        <dbReference type="EMBL" id="CAG8763599.1"/>
    </source>
</evidence>
<dbReference type="EMBL" id="CAJVPZ010042325">
    <property type="protein sequence ID" value="CAG8763599.1"/>
    <property type="molecule type" value="Genomic_DNA"/>
</dbReference>
<dbReference type="AlphaFoldDB" id="A0A9N9NVA9"/>
<protein>
    <submittedName>
        <fullName evidence="1">17610_t:CDS:1</fullName>
    </submittedName>
</protein>